<gene>
    <name evidence="2" type="ORF">NYR54_10855</name>
</gene>
<dbReference type="GO" id="GO:0016746">
    <property type="term" value="F:acyltransferase activity"/>
    <property type="evidence" value="ECO:0007669"/>
    <property type="project" value="UniProtKB-KW"/>
</dbReference>
<dbReference type="EMBL" id="JAODNV010000011">
    <property type="protein sequence ID" value="MCT8990785.1"/>
    <property type="molecule type" value="Genomic_DNA"/>
</dbReference>
<proteinExistence type="predicted"/>
<dbReference type="Pfam" id="PF13480">
    <property type="entry name" value="Acetyltransf_6"/>
    <property type="match status" value="1"/>
</dbReference>
<evidence type="ECO:0000313" key="2">
    <source>
        <dbReference type="EMBL" id="MCT8990785.1"/>
    </source>
</evidence>
<dbReference type="RefSeq" id="WP_261515679.1">
    <property type="nucleotide sequence ID" value="NZ_JAODNV010000011.1"/>
</dbReference>
<feature type="domain" description="BioF2-like acetyltransferase" evidence="1">
    <location>
        <begin position="190"/>
        <end position="339"/>
    </location>
</feature>
<dbReference type="SUPFAM" id="SSF55729">
    <property type="entry name" value="Acyl-CoA N-acyltransferases (Nat)"/>
    <property type="match status" value="1"/>
</dbReference>
<dbReference type="Gene3D" id="3.40.630.30">
    <property type="match status" value="1"/>
</dbReference>
<evidence type="ECO:0000313" key="3">
    <source>
        <dbReference type="Proteomes" id="UP001149009"/>
    </source>
</evidence>
<sequence length="396" mass="43256">MAEIAAPEQAIFPTEGTAVEAIGWSARVLPADEAGLKAYEAFCEGACWAPPQSPLWAKAWLYDADENGVIALLFRDGAPAMALALEVVRKGFVRVARFAGGSHANGNFPALHPSAGPERGDPSAVRSLLQGVRAARPDIDMLALERQMESLGNHPNPLLTLPHTQSPNLALAADLTGGFDRLLSRSSKDRRRKKYRSQLRKFEAAGGYRRFEASSAAEVDNLLDLFFRFKGERLKRMGVADTFASPHVRESFRRLFRAALDTQPSPFALHALEVGGKIRAITGSSRSGDRIICEFGAFAEDELTKVAPGDFLSYQNIAEACAEGVALYDFGVGDEPYKRAWCDIEIRHADVFVGLTRRGRALAMTSFAKTAAKRMVKQNPTLARIARRARQVLGRG</sequence>
<dbReference type="EC" id="2.3.1.-" evidence="2"/>
<keyword evidence="3" id="KW-1185">Reference proteome</keyword>
<protein>
    <submittedName>
        <fullName evidence="2">GNAT family N-acetyltransferase</fullName>
        <ecNumber evidence="2">2.3.1.-</ecNumber>
    </submittedName>
</protein>
<keyword evidence="2" id="KW-0012">Acyltransferase</keyword>
<accession>A0A9X3AZV2</accession>
<name>A0A9X3AZV2_9HYPH</name>
<dbReference type="AlphaFoldDB" id="A0A9X3AZV2"/>
<reference evidence="2" key="1">
    <citation type="submission" date="2022-08" db="EMBL/GenBank/DDBJ databases">
        <title>Chelativorans sichuanense sp. nov., a paraffin oil-degrading bacterium isolated from a mixture of oil-based drill cuttings and paddy soil.</title>
        <authorList>
            <person name="Yu J."/>
            <person name="Liu H."/>
            <person name="Chen Q."/>
        </authorList>
    </citation>
    <scope>NUCLEOTIDE SEQUENCE</scope>
    <source>
        <strain evidence="2">SCAU 2101</strain>
    </source>
</reference>
<comment type="caution">
    <text evidence="2">The sequence shown here is derived from an EMBL/GenBank/DDBJ whole genome shotgun (WGS) entry which is preliminary data.</text>
</comment>
<organism evidence="2 3">
    <name type="scientific">Chelativorans petroleitrophicus</name>
    <dbReference type="NCBI Taxonomy" id="2975484"/>
    <lineage>
        <taxon>Bacteria</taxon>
        <taxon>Pseudomonadati</taxon>
        <taxon>Pseudomonadota</taxon>
        <taxon>Alphaproteobacteria</taxon>
        <taxon>Hyphomicrobiales</taxon>
        <taxon>Phyllobacteriaceae</taxon>
        <taxon>Chelativorans</taxon>
    </lineage>
</organism>
<dbReference type="Proteomes" id="UP001149009">
    <property type="component" value="Unassembled WGS sequence"/>
</dbReference>
<keyword evidence="2" id="KW-0808">Transferase</keyword>
<evidence type="ECO:0000259" key="1">
    <source>
        <dbReference type="Pfam" id="PF13480"/>
    </source>
</evidence>
<dbReference type="InterPro" id="IPR016181">
    <property type="entry name" value="Acyl_CoA_acyltransferase"/>
</dbReference>
<dbReference type="InterPro" id="IPR038740">
    <property type="entry name" value="BioF2-like_GNAT_dom"/>
</dbReference>